<keyword evidence="2" id="KW-1185">Reference proteome</keyword>
<sequence length="167" mass="17762">MMRKLLPVLLMLAGTAGGVGVGLMLKPEPIRQTDPGSDGVAEPVAVAGGQGARGNDASAEALEYVRLNNQFVIPVVSRNLVSAMIVMSLTVEISPGTSEAVYNREPKLRDAFLQVLFDHANMGGFEGEFTSADNMDVLRRALADVAQRVVGRTARGVLITEIARQDV</sequence>
<evidence type="ECO:0008006" key="3">
    <source>
        <dbReference type="Google" id="ProtNLM"/>
    </source>
</evidence>
<name>A0A1H7R3G3_9RHOB</name>
<dbReference type="AlphaFoldDB" id="A0A1H7R3G3"/>
<dbReference type="Proteomes" id="UP000199582">
    <property type="component" value="Unassembled WGS sequence"/>
</dbReference>
<accession>A0A1H7R3G3</accession>
<dbReference type="OrthoDB" id="7864548at2"/>
<gene>
    <name evidence="1" type="ORF">SAMN05443999_10644</name>
</gene>
<organism evidence="1 2">
    <name type="scientific">Roseovarius azorensis</name>
    <dbReference type="NCBI Taxonomy" id="1287727"/>
    <lineage>
        <taxon>Bacteria</taxon>
        <taxon>Pseudomonadati</taxon>
        <taxon>Pseudomonadota</taxon>
        <taxon>Alphaproteobacteria</taxon>
        <taxon>Rhodobacterales</taxon>
        <taxon>Roseobacteraceae</taxon>
        <taxon>Roseovarius</taxon>
    </lineage>
</organism>
<dbReference type="EMBL" id="FOAG01000006">
    <property type="protein sequence ID" value="SEL54464.1"/>
    <property type="molecule type" value="Genomic_DNA"/>
</dbReference>
<dbReference type="RefSeq" id="WP_093036156.1">
    <property type="nucleotide sequence ID" value="NZ_FOAG01000006.1"/>
</dbReference>
<proteinExistence type="predicted"/>
<protein>
    <recommendedName>
        <fullName evidence="3">Flagellar protein FliL</fullName>
    </recommendedName>
</protein>
<evidence type="ECO:0000313" key="2">
    <source>
        <dbReference type="Proteomes" id="UP000199582"/>
    </source>
</evidence>
<reference evidence="1 2" key="1">
    <citation type="submission" date="2016-10" db="EMBL/GenBank/DDBJ databases">
        <authorList>
            <person name="de Groot N.N."/>
        </authorList>
    </citation>
    <scope>NUCLEOTIDE SEQUENCE [LARGE SCALE GENOMIC DNA]</scope>
    <source>
        <strain evidence="1 2">DSM 100674</strain>
    </source>
</reference>
<evidence type="ECO:0000313" key="1">
    <source>
        <dbReference type="EMBL" id="SEL54464.1"/>
    </source>
</evidence>
<dbReference type="STRING" id="1287727.SAMN05443999_10644"/>